<keyword evidence="3 6" id="KW-0812">Transmembrane</keyword>
<dbReference type="Gene3D" id="1.20.1720.10">
    <property type="entry name" value="Multidrug resistance protein D"/>
    <property type="match status" value="1"/>
</dbReference>
<dbReference type="PANTHER" id="PTHR23501:SF191">
    <property type="entry name" value="VACUOLAR BASIC AMINO ACID TRANSPORTER 4"/>
    <property type="match status" value="1"/>
</dbReference>
<dbReference type="FunFam" id="1.20.1720.10:FF:000019">
    <property type="entry name" value="DHA2 family efflux MFS transporter permease subunit"/>
    <property type="match status" value="1"/>
</dbReference>
<evidence type="ECO:0000256" key="1">
    <source>
        <dbReference type="ARBA" id="ARBA00004651"/>
    </source>
</evidence>
<keyword evidence="2" id="KW-0813">Transport</keyword>
<evidence type="ECO:0000256" key="4">
    <source>
        <dbReference type="ARBA" id="ARBA00022989"/>
    </source>
</evidence>
<feature type="transmembrane region" description="Helical" evidence="6">
    <location>
        <begin position="70"/>
        <end position="89"/>
    </location>
</feature>
<dbReference type="OrthoDB" id="9807274at2"/>
<comment type="subcellular location">
    <subcellularLocation>
        <location evidence="1">Cell membrane</location>
        <topology evidence="1">Multi-pass membrane protein</topology>
    </subcellularLocation>
</comment>
<dbReference type="Gene3D" id="1.20.1250.20">
    <property type="entry name" value="MFS general substrate transporter like domains"/>
    <property type="match status" value="1"/>
</dbReference>
<proteinExistence type="predicted"/>
<feature type="transmembrane region" description="Helical" evidence="6">
    <location>
        <begin position="189"/>
        <end position="210"/>
    </location>
</feature>
<dbReference type="Proteomes" id="UP000199544">
    <property type="component" value="Unassembled WGS sequence"/>
</dbReference>
<evidence type="ECO:0000256" key="6">
    <source>
        <dbReference type="SAM" id="Phobius"/>
    </source>
</evidence>
<protein>
    <submittedName>
        <fullName evidence="8">Drug resistance transporter, EmrB/QacA subfamily</fullName>
    </submittedName>
</protein>
<dbReference type="AlphaFoldDB" id="A0A1G9VGY1"/>
<accession>A0A1G9VGY1</accession>
<organism evidence="8 9">
    <name type="scientific">Fictibacillus solisalsi</name>
    <dbReference type="NCBI Taxonomy" id="459525"/>
    <lineage>
        <taxon>Bacteria</taxon>
        <taxon>Bacillati</taxon>
        <taxon>Bacillota</taxon>
        <taxon>Bacilli</taxon>
        <taxon>Bacillales</taxon>
        <taxon>Fictibacillaceae</taxon>
        <taxon>Fictibacillus</taxon>
    </lineage>
</organism>
<feature type="transmembrane region" description="Helical" evidence="6">
    <location>
        <begin position="295"/>
        <end position="312"/>
    </location>
</feature>
<feature type="transmembrane region" description="Helical" evidence="6">
    <location>
        <begin position="447"/>
        <end position="474"/>
    </location>
</feature>
<dbReference type="InterPro" id="IPR011701">
    <property type="entry name" value="MFS"/>
</dbReference>
<dbReference type="Pfam" id="PF07690">
    <property type="entry name" value="MFS_1"/>
    <property type="match status" value="1"/>
</dbReference>
<sequence>MRNKIMGALLLVTVLAAMEGTIVSTAVPRITSDLSGIELVSWVYAIYMLATAVSAPIYGKLADLFGRKKVMLTGIVIFLAGSALCGLAQSMGQLILFRAIQGLGAGAVMPVTMTIIGDLYTETKDRAKAQGWISAVWGVAGVLGPLMGGFLVDTLSWRYIFFLNIPFGLVAFIMLAANYKEDIEKVKPYIDYKGAAIFSVGTIAFLYALLQGSQSQEWGSPVIIGLFLFTLIAYIGFYGVERRSPEPLIPLHLFSNRNISLINLLTLLVGGVVISITVYLPIWSQGVMSKSATEAGFVLMPMPVCWTLGAILSGQLVERMKPNWIITLGTGIVTAASLFMFSLTADSPSAFIYMATGMVGLGMGLITPIFMLTIQSSVQQKERGVAVALNTFTNTFSQTLGSAIFGTIFNLTLLSEAKKKGEGDLNFNASFSEGHVPADKLSEMHGILASAVHAIHGGMLLAAGLSFAVSFALIKRRKSKSQEYQYLKHG</sequence>
<evidence type="ECO:0000256" key="3">
    <source>
        <dbReference type="ARBA" id="ARBA00022692"/>
    </source>
</evidence>
<dbReference type="InterPro" id="IPR020846">
    <property type="entry name" value="MFS_dom"/>
</dbReference>
<dbReference type="SUPFAM" id="SSF103473">
    <property type="entry name" value="MFS general substrate transporter"/>
    <property type="match status" value="1"/>
</dbReference>
<keyword evidence="5 6" id="KW-0472">Membrane</keyword>
<evidence type="ECO:0000256" key="5">
    <source>
        <dbReference type="ARBA" id="ARBA00023136"/>
    </source>
</evidence>
<evidence type="ECO:0000256" key="2">
    <source>
        <dbReference type="ARBA" id="ARBA00022448"/>
    </source>
</evidence>
<dbReference type="PROSITE" id="PS50850">
    <property type="entry name" value="MFS"/>
    <property type="match status" value="1"/>
</dbReference>
<feature type="transmembrane region" description="Helical" evidence="6">
    <location>
        <begin position="324"/>
        <end position="345"/>
    </location>
</feature>
<dbReference type="RefSeq" id="WP_090233698.1">
    <property type="nucleotide sequence ID" value="NZ_FNHW01000001.1"/>
</dbReference>
<feature type="transmembrane region" description="Helical" evidence="6">
    <location>
        <begin position="261"/>
        <end position="283"/>
    </location>
</feature>
<feature type="transmembrane region" description="Helical" evidence="6">
    <location>
        <begin position="351"/>
        <end position="374"/>
    </location>
</feature>
<dbReference type="STRING" id="459525.SAMN04488137_1564"/>
<evidence type="ECO:0000259" key="7">
    <source>
        <dbReference type="PROSITE" id="PS50850"/>
    </source>
</evidence>
<dbReference type="InterPro" id="IPR036259">
    <property type="entry name" value="MFS_trans_sf"/>
</dbReference>
<evidence type="ECO:0000313" key="9">
    <source>
        <dbReference type="Proteomes" id="UP000199544"/>
    </source>
</evidence>
<dbReference type="EMBL" id="FNHW01000001">
    <property type="protein sequence ID" value="SDM71065.1"/>
    <property type="molecule type" value="Genomic_DNA"/>
</dbReference>
<dbReference type="PANTHER" id="PTHR23501">
    <property type="entry name" value="MAJOR FACILITATOR SUPERFAMILY"/>
    <property type="match status" value="1"/>
</dbReference>
<feature type="transmembrane region" description="Helical" evidence="6">
    <location>
        <begin position="386"/>
        <end position="409"/>
    </location>
</feature>
<feature type="transmembrane region" description="Helical" evidence="6">
    <location>
        <begin position="157"/>
        <end position="177"/>
    </location>
</feature>
<gene>
    <name evidence="8" type="ORF">SAMN04488137_1564</name>
</gene>
<dbReference type="CDD" id="cd17502">
    <property type="entry name" value="MFS_Azr1_MDR_like"/>
    <property type="match status" value="1"/>
</dbReference>
<feature type="transmembrane region" description="Helical" evidence="6">
    <location>
        <begin position="41"/>
        <end position="58"/>
    </location>
</feature>
<reference evidence="9" key="1">
    <citation type="submission" date="2016-10" db="EMBL/GenBank/DDBJ databases">
        <authorList>
            <person name="Varghese N."/>
            <person name="Submissions S."/>
        </authorList>
    </citation>
    <scope>NUCLEOTIDE SEQUENCE [LARGE SCALE GENOMIC DNA]</scope>
    <source>
        <strain evidence="9">CGMCC 1.6854</strain>
    </source>
</reference>
<keyword evidence="9" id="KW-1185">Reference proteome</keyword>
<keyword evidence="4 6" id="KW-1133">Transmembrane helix</keyword>
<dbReference type="GO" id="GO:0022857">
    <property type="term" value="F:transmembrane transporter activity"/>
    <property type="evidence" value="ECO:0007669"/>
    <property type="project" value="InterPro"/>
</dbReference>
<feature type="transmembrane region" description="Helical" evidence="6">
    <location>
        <begin position="132"/>
        <end position="151"/>
    </location>
</feature>
<feature type="transmembrane region" description="Helical" evidence="6">
    <location>
        <begin position="95"/>
        <end position="120"/>
    </location>
</feature>
<feature type="domain" description="Major facilitator superfamily (MFS) profile" evidence="7">
    <location>
        <begin position="5"/>
        <end position="480"/>
    </location>
</feature>
<dbReference type="GO" id="GO:0005886">
    <property type="term" value="C:plasma membrane"/>
    <property type="evidence" value="ECO:0007669"/>
    <property type="project" value="UniProtKB-SubCell"/>
</dbReference>
<dbReference type="PRINTS" id="PR01036">
    <property type="entry name" value="TCRTETB"/>
</dbReference>
<evidence type="ECO:0000313" key="8">
    <source>
        <dbReference type="EMBL" id="SDM71065.1"/>
    </source>
</evidence>
<feature type="transmembrane region" description="Helical" evidence="6">
    <location>
        <begin position="222"/>
        <end position="240"/>
    </location>
</feature>
<name>A0A1G9VGY1_9BACL</name>